<gene>
    <name evidence="1" type="ORF">GMARGA_LOCUS32271</name>
</gene>
<comment type="caution">
    <text evidence="1">The sequence shown here is derived from an EMBL/GenBank/DDBJ whole genome shotgun (WGS) entry which is preliminary data.</text>
</comment>
<dbReference type="Proteomes" id="UP000789901">
    <property type="component" value="Unassembled WGS sequence"/>
</dbReference>
<accession>A0ABN7WLE2</accession>
<dbReference type="EMBL" id="CAJVQB010050256">
    <property type="protein sequence ID" value="CAG8834842.1"/>
    <property type="molecule type" value="Genomic_DNA"/>
</dbReference>
<protein>
    <submittedName>
        <fullName evidence="1">9380_t:CDS:1</fullName>
    </submittedName>
</protein>
<keyword evidence="2" id="KW-1185">Reference proteome</keyword>
<evidence type="ECO:0000313" key="2">
    <source>
        <dbReference type="Proteomes" id="UP000789901"/>
    </source>
</evidence>
<sequence length="355" mass="41168">MGNKRKHQIDDRKSKKVCSVGLCTGTGDEKTYNAYKMTRQPGVKVDRILLGLTFRNDAFYFNDTLYKRVWSWRLLQQERPHFNKLVLSDIVIHLTFTSLHPRQLGNLLGLMPWTRITTPFKPDGEDEHLPNSDEIIQMVADQFQVPVAGRKTFMSSLLMKIGLHFYLIYICDKDLAKKQQELIPEEILKNVERLDTPKLKNHFDIISYHYGEISCDNTGCLLKKWNFYMYYKFDKNKQNVCLFSETEGEATLSDTANFAFIMVVDYMPGFYKIRRMRAGLPEQDGRRITNTNSYFLGSEFSFIGGQTGLPVFFSDGSIELAYQYNANIENTLELAQIIAHELRPPQNDNAMDQEN</sequence>
<reference evidence="1 2" key="1">
    <citation type="submission" date="2021-06" db="EMBL/GenBank/DDBJ databases">
        <authorList>
            <person name="Kallberg Y."/>
            <person name="Tangrot J."/>
            <person name="Rosling A."/>
        </authorList>
    </citation>
    <scope>NUCLEOTIDE SEQUENCE [LARGE SCALE GENOMIC DNA]</scope>
    <source>
        <strain evidence="1 2">120-4 pot B 10/14</strain>
    </source>
</reference>
<name>A0ABN7WLE2_GIGMA</name>
<evidence type="ECO:0000313" key="1">
    <source>
        <dbReference type="EMBL" id="CAG8834842.1"/>
    </source>
</evidence>
<proteinExistence type="predicted"/>
<organism evidence="1 2">
    <name type="scientific">Gigaspora margarita</name>
    <dbReference type="NCBI Taxonomy" id="4874"/>
    <lineage>
        <taxon>Eukaryota</taxon>
        <taxon>Fungi</taxon>
        <taxon>Fungi incertae sedis</taxon>
        <taxon>Mucoromycota</taxon>
        <taxon>Glomeromycotina</taxon>
        <taxon>Glomeromycetes</taxon>
        <taxon>Diversisporales</taxon>
        <taxon>Gigasporaceae</taxon>
        <taxon>Gigaspora</taxon>
    </lineage>
</organism>